<organism evidence="2 3">
    <name type="scientific">Paraphaeosphaeria sporulosa</name>
    <dbReference type="NCBI Taxonomy" id="1460663"/>
    <lineage>
        <taxon>Eukaryota</taxon>
        <taxon>Fungi</taxon>
        <taxon>Dikarya</taxon>
        <taxon>Ascomycota</taxon>
        <taxon>Pezizomycotina</taxon>
        <taxon>Dothideomycetes</taxon>
        <taxon>Pleosporomycetidae</taxon>
        <taxon>Pleosporales</taxon>
        <taxon>Massarineae</taxon>
        <taxon>Didymosphaeriaceae</taxon>
        <taxon>Paraphaeosphaeria</taxon>
    </lineage>
</organism>
<dbReference type="Proteomes" id="UP000077069">
    <property type="component" value="Unassembled WGS sequence"/>
</dbReference>
<accession>A0A177CWK3</accession>
<gene>
    <name evidence="2" type="ORF">CC84DRAFT_1159305</name>
</gene>
<feature type="compositionally biased region" description="Polar residues" evidence="1">
    <location>
        <begin position="67"/>
        <end position="76"/>
    </location>
</feature>
<dbReference type="InParanoid" id="A0A177CWK3"/>
<reference evidence="2 3" key="1">
    <citation type="submission" date="2016-05" db="EMBL/GenBank/DDBJ databases">
        <title>Comparative analysis of secretome profiles of manganese(II)-oxidizing ascomycete fungi.</title>
        <authorList>
            <consortium name="DOE Joint Genome Institute"/>
            <person name="Zeiner C.A."/>
            <person name="Purvine S.O."/>
            <person name="Zink E.M."/>
            <person name="Wu S."/>
            <person name="Pasa-Tolic L."/>
            <person name="Chaput D.L."/>
            <person name="Haridas S."/>
            <person name="Grigoriev I.V."/>
            <person name="Santelli C.M."/>
            <person name="Hansel C.M."/>
        </authorList>
    </citation>
    <scope>NUCLEOTIDE SEQUENCE [LARGE SCALE GENOMIC DNA]</scope>
    <source>
        <strain evidence="2 3">AP3s5-JAC2a</strain>
    </source>
</reference>
<dbReference type="OrthoDB" id="10486083at2759"/>
<dbReference type="EMBL" id="KV441548">
    <property type="protein sequence ID" value="OAG11893.1"/>
    <property type="molecule type" value="Genomic_DNA"/>
</dbReference>
<protein>
    <submittedName>
        <fullName evidence="2">Uncharacterized protein</fullName>
    </submittedName>
</protein>
<dbReference type="GeneID" id="28760678"/>
<proteinExistence type="predicted"/>
<keyword evidence="3" id="KW-1185">Reference proteome</keyword>
<evidence type="ECO:0000313" key="2">
    <source>
        <dbReference type="EMBL" id="OAG11893.1"/>
    </source>
</evidence>
<evidence type="ECO:0000256" key="1">
    <source>
        <dbReference type="SAM" id="MobiDB-lite"/>
    </source>
</evidence>
<name>A0A177CWK3_9PLEO</name>
<feature type="region of interest" description="Disordered" evidence="1">
    <location>
        <begin position="57"/>
        <end position="76"/>
    </location>
</feature>
<dbReference type="AlphaFoldDB" id="A0A177CWK3"/>
<evidence type="ECO:0000313" key="3">
    <source>
        <dbReference type="Proteomes" id="UP000077069"/>
    </source>
</evidence>
<sequence length="76" mass="8039">MDGSTFRSRQFPKLPRTRRLRAPLLCSGCARGAISHPPTCSPRSELCQAASAHHLQSGAGAWAGPSPESTNGTLHT</sequence>
<dbReference type="RefSeq" id="XP_018042258.1">
    <property type="nucleotide sequence ID" value="XM_018177192.1"/>
</dbReference>